<dbReference type="InterPro" id="IPR008565">
    <property type="entry name" value="TtsA-like_GH18_dom"/>
</dbReference>
<evidence type="ECO:0000313" key="4">
    <source>
        <dbReference type="EMBL" id="TEW65095.1"/>
    </source>
</evidence>
<dbReference type="OrthoDB" id="672438at2"/>
<dbReference type="EMBL" id="JACIEG010000004">
    <property type="protein sequence ID" value="MBB3969712.1"/>
    <property type="molecule type" value="Genomic_DNA"/>
</dbReference>
<gene>
    <name evidence="4" type="ORF">E2R65_14360</name>
    <name evidence="3" type="ORF">GGR35_002325</name>
</gene>
<dbReference type="Proteomes" id="UP000297248">
    <property type="component" value="Unassembled WGS sequence"/>
</dbReference>
<evidence type="ECO:0000259" key="2">
    <source>
        <dbReference type="Pfam" id="PF09374"/>
    </source>
</evidence>
<feature type="domain" description="Peptidoglycan binding" evidence="2">
    <location>
        <begin position="111"/>
        <end position="182"/>
    </location>
</feature>
<evidence type="ECO:0000313" key="3">
    <source>
        <dbReference type="EMBL" id="MBB3969712.1"/>
    </source>
</evidence>
<evidence type="ECO:0000259" key="1">
    <source>
        <dbReference type="Pfam" id="PF05838"/>
    </source>
</evidence>
<proteinExistence type="predicted"/>
<dbReference type="EMBL" id="SNQG01000005">
    <property type="protein sequence ID" value="TEW65095.1"/>
    <property type="molecule type" value="Genomic_DNA"/>
</dbReference>
<protein>
    <submittedName>
        <fullName evidence="3">Lysozyme family protein</fullName>
    </submittedName>
</protein>
<dbReference type="Gene3D" id="1.20.141.10">
    <property type="entry name" value="Chitosanase, subunit A, domain 1"/>
    <property type="match status" value="1"/>
</dbReference>
<organism evidence="4 5">
    <name type="scientific">Mucilaginibacter phyllosphaerae</name>
    <dbReference type="NCBI Taxonomy" id="1812349"/>
    <lineage>
        <taxon>Bacteria</taxon>
        <taxon>Pseudomonadati</taxon>
        <taxon>Bacteroidota</taxon>
        <taxon>Sphingobacteriia</taxon>
        <taxon>Sphingobacteriales</taxon>
        <taxon>Sphingobacteriaceae</taxon>
        <taxon>Mucilaginibacter</taxon>
    </lineage>
</organism>
<reference evidence="4 5" key="1">
    <citation type="journal article" date="2016" name="Int. J. Syst. Evol. Microbiol.">
        <title>Proposal of Mucilaginibacter phyllosphaerae sp. nov. isolated from the phyllosphere of Galium album.</title>
        <authorList>
            <person name="Aydogan E.L."/>
            <person name="Busse H.J."/>
            <person name="Moser G."/>
            <person name="Muller C."/>
            <person name="Kampfer P."/>
            <person name="Glaeser S.P."/>
        </authorList>
    </citation>
    <scope>NUCLEOTIDE SEQUENCE [LARGE SCALE GENOMIC DNA]</scope>
    <source>
        <strain evidence="4 5">PP-F2FG21</strain>
    </source>
</reference>
<dbReference type="AlphaFoldDB" id="A0A4Y8AB10"/>
<dbReference type="InterPro" id="IPR018537">
    <property type="entry name" value="Peptidoglycan-bd_3"/>
</dbReference>
<dbReference type="Pfam" id="PF05838">
    <property type="entry name" value="Glyco_hydro_108"/>
    <property type="match status" value="1"/>
</dbReference>
<name>A0A4Y8AB10_9SPHI</name>
<comment type="caution">
    <text evidence="4">The sequence shown here is derived from an EMBL/GenBank/DDBJ whole genome shotgun (WGS) entry which is preliminary data.</text>
</comment>
<evidence type="ECO:0000313" key="5">
    <source>
        <dbReference type="Proteomes" id="UP000297248"/>
    </source>
</evidence>
<reference evidence="3 6" key="3">
    <citation type="submission" date="2020-08" db="EMBL/GenBank/DDBJ databases">
        <title>Genomic Encyclopedia of Type Strains, Phase IV (KMG-IV): sequencing the most valuable type-strain genomes for metagenomic binning, comparative biology and taxonomic classification.</title>
        <authorList>
            <person name="Goeker M."/>
        </authorList>
    </citation>
    <scope>NUCLEOTIDE SEQUENCE [LARGE SCALE GENOMIC DNA]</scope>
    <source>
        <strain evidence="3 6">DSM 100995</strain>
    </source>
</reference>
<accession>A0A4Y8AB10</accession>
<dbReference type="InterPro" id="IPR023346">
    <property type="entry name" value="Lysozyme-like_dom_sf"/>
</dbReference>
<dbReference type="Pfam" id="PF09374">
    <property type="entry name" value="PG_binding_3"/>
    <property type="match status" value="1"/>
</dbReference>
<feature type="domain" description="TtsA-like Glycoside hydrolase family 108" evidence="1">
    <location>
        <begin position="11"/>
        <end position="107"/>
    </location>
</feature>
<evidence type="ECO:0000313" key="6">
    <source>
        <dbReference type="Proteomes" id="UP000583101"/>
    </source>
</evidence>
<sequence>MTAQFEATYAITMKNEGGYANNPNDRGGETWRGIARNFWGSWPGWKIVDQIKQTNPASLNAALAANTQLESLVLVFYKQNFWNPLRLDQIVCAQIANQLFDISVNSGTARGAKMLQQAINQFRGNNPIAVDGQVGPATLAAANSIGHQQLYNQINVLRAAFYNSIIQNNPSQAQFRNSWFSRIKPFVPESGATQA</sequence>
<dbReference type="SUPFAM" id="SSF53955">
    <property type="entry name" value="Lysozyme-like"/>
    <property type="match status" value="1"/>
</dbReference>
<keyword evidence="6" id="KW-1185">Reference proteome</keyword>
<reference evidence="4" key="2">
    <citation type="submission" date="2019-03" db="EMBL/GenBank/DDBJ databases">
        <authorList>
            <person name="Yan Y.-Q."/>
            <person name="Du Z.-J."/>
        </authorList>
    </citation>
    <scope>NUCLEOTIDE SEQUENCE</scope>
    <source>
        <strain evidence="4">PP-F2FG21</strain>
    </source>
</reference>
<dbReference type="Proteomes" id="UP000583101">
    <property type="component" value="Unassembled WGS sequence"/>
</dbReference>
<dbReference type="RefSeq" id="WP_134337170.1">
    <property type="nucleotide sequence ID" value="NZ_BMCZ01000005.1"/>
</dbReference>